<organism evidence="2 3">
    <name type="scientific">Pleurodeles waltl</name>
    <name type="common">Iberian ribbed newt</name>
    <dbReference type="NCBI Taxonomy" id="8319"/>
    <lineage>
        <taxon>Eukaryota</taxon>
        <taxon>Metazoa</taxon>
        <taxon>Chordata</taxon>
        <taxon>Craniata</taxon>
        <taxon>Vertebrata</taxon>
        <taxon>Euteleostomi</taxon>
        <taxon>Amphibia</taxon>
        <taxon>Batrachia</taxon>
        <taxon>Caudata</taxon>
        <taxon>Salamandroidea</taxon>
        <taxon>Salamandridae</taxon>
        <taxon>Pleurodelinae</taxon>
        <taxon>Pleurodeles</taxon>
    </lineage>
</organism>
<proteinExistence type="predicted"/>
<evidence type="ECO:0000313" key="3">
    <source>
        <dbReference type="Proteomes" id="UP001066276"/>
    </source>
</evidence>
<accession>A0AAV7MXK2</accession>
<sequence>MEGVQGGKAASQSLMSPPAGKLSRPPRPERAYGPDRHVSLEAHGLINPPGGLLALKVAPCEERGCLLCGCRRYQTLHPLRATSGAWIAGGLFLGSEELPDRDKDIPGVI</sequence>
<evidence type="ECO:0000256" key="1">
    <source>
        <dbReference type="SAM" id="MobiDB-lite"/>
    </source>
</evidence>
<comment type="caution">
    <text evidence="2">The sequence shown here is derived from an EMBL/GenBank/DDBJ whole genome shotgun (WGS) entry which is preliminary data.</text>
</comment>
<dbReference type="EMBL" id="JANPWB010000013">
    <property type="protein sequence ID" value="KAJ1105703.1"/>
    <property type="molecule type" value="Genomic_DNA"/>
</dbReference>
<protein>
    <submittedName>
        <fullName evidence="2">Uncharacterized protein</fullName>
    </submittedName>
</protein>
<gene>
    <name evidence="2" type="ORF">NDU88_003108</name>
</gene>
<dbReference type="Proteomes" id="UP001066276">
    <property type="component" value="Chromosome 9"/>
</dbReference>
<keyword evidence="3" id="KW-1185">Reference proteome</keyword>
<feature type="compositionally biased region" description="Basic and acidic residues" evidence="1">
    <location>
        <begin position="26"/>
        <end position="36"/>
    </location>
</feature>
<dbReference type="AlphaFoldDB" id="A0AAV7MXK2"/>
<name>A0AAV7MXK2_PLEWA</name>
<reference evidence="2" key="1">
    <citation type="journal article" date="2022" name="bioRxiv">
        <title>Sequencing and chromosome-scale assembly of the giantPleurodeles waltlgenome.</title>
        <authorList>
            <person name="Brown T."/>
            <person name="Elewa A."/>
            <person name="Iarovenko S."/>
            <person name="Subramanian E."/>
            <person name="Araus A.J."/>
            <person name="Petzold A."/>
            <person name="Susuki M."/>
            <person name="Suzuki K.-i.T."/>
            <person name="Hayashi T."/>
            <person name="Toyoda A."/>
            <person name="Oliveira C."/>
            <person name="Osipova E."/>
            <person name="Leigh N.D."/>
            <person name="Simon A."/>
            <person name="Yun M.H."/>
        </authorList>
    </citation>
    <scope>NUCLEOTIDE SEQUENCE</scope>
    <source>
        <strain evidence="2">20211129_DDA</strain>
        <tissue evidence="2">Liver</tissue>
    </source>
</reference>
<evidence type="ECO:0000313" key="2">
    <source>
        <dbReference type="EMBL" id="KAJ1105703.1"/>
    </source>
</evidence>
<feature type="region of interest" description="Disordered" evidence="1">
    <location>
        <begin position="1"/>
        <end position="36"/>
    </location>
</feature>